<evidence type="ECO:0008006" key="3">
    <source>
        <dbReference type="Google" id="ProtNLM"/>
    </source>
</evidence>
<evidence type="ECO:0000313" key="2">
    <source>
        <dbReference type="Proteomes" id="UP001285636"/>
    </source>
</evidence>
<dbReference type="InterPro" id="IPR011048">
    <property type="entry name" value="Haem_d1_sf"/>
</dbReference>
<comment type="caution">
    <text evidence="1">The sequence shown here is derived from an EMBL/GenBank/DDBJ whole genome shotgun (WGS) entry which is preliminary data.</text>
</comment>
<dbReference type="Gene3D" id="2.130.10.10">
    <property type="entry name" value="YVTN repeat-like/Quinoprotein amine dehydrogenase"/>
    <property type="match status" value="2"/>
</dbReference>
<dbReference type="PANTHER" id="PTHR47197">
    <property type="entry name" value="PROTEIN NIRF"/>
    <property type="match status" value="1"/>
</dbReference>
<reference evidence="1" key="1">
    <citation type="submission" date="2023-10" db="EMBL/GenBank/DDBJ databases">
        <title>Screening of Alkalihalophilus pseudofirmusBZ-TG-HK211 and Its Alleviation of Salt Stress on Rapeseed Growth.</title>
        <authorList>
            <person name="Zhao B."/>
            <person name="Guo T."/>
        </authorList>
    </citation>
    <scope>NUCLEOTIDE SEQUENCE</scope>
    <source>
        <strain evidence="1">BZ-TG-HK211</strain>
    </source>
</reference>
<name>A0AAJ2KT88_ALKPS</name>
<dbReference type="PANTHER" id="PTHR47197:SF3">
    <property type="entry name" value="DIHYDRO-HEME D1 DEHYDROGENASE"/>
    <property type="match status" value="1"/>
</dbReference>
<protein>
    <recommendedName>
        <fullName evidence="3">Surface antigen</fullName>
    </recommendedName>
</protein>
<dbReference type="SUPFAM" id="SSF51004">
    <property type="entry name" value="C-terminal (heme d1) domain of cytochrome cd1-nitrite reductase"/>
    <property type="match status" value="1"/>
</dbReference>
<dbReference type="PROSITE" id="PS51257">
    <property type="entry name" value="PROKAR_LIPOPROTEIN"/>
    <property type="match status" value="1"/>
</dbReference>
<dbReference type="InterPro" id="IPR015943">
    <property type="entry name" value="WD40/YVTN_repeat-like_dom_sf"/>
</dbReference>
<dbReference type="AlphaFoldDB" id="A0AAJ2KT88"/>
<evidence type="ECO:0000313" key="1">
    <source>
        <dbReference type="EMBL" id="MDV2884087.1"/>
    </source>
</evidence>
<dbReference type="InterPro" id="IPR051200">
    <property type="entry name" value="Host-pathogen_enzymatic-act"/>
</dbReference>
<dbReference type="EMBL" id="JAWJAY010000001">
    <property type="protein sequence ID" value="MDV2884087.1"/>
    <property type="molecule type" value="Genomic_DNA"/>
</dbReference>
<proteinExistence type="predicted"/>
<accession>A0AAJ2KT88</accession>
<sequence length="321" mass="35599">MYSVLKIVLTVCTFLILISCSNSTYEGLPEAEPLVIVTNSFDESVSFIHGTEHEPVTTWNLNHPVSGTLLLDHDMLLTYSSIHSTLYVYDLTSGKEVQSISVSSAVDDLKLLNNKLYLTQREENEVVVLSLDGEVIDRLEVGSSPQYLYHHENALYILNYEDTSISVIDLSTNEVIMTLPSIDRATDMIMVNESIVWIGGHGRGADITNHIEIVDIVRQEKAGQLFAPTMPVAFLSHDNSILVLSHGSNQLREINPETNEVESIIDTVANPFTMAALDDFLFIAGYDSNSVEVVDLNTLTSQKRIKVGEGPLDLTIREEAK</sequence>
<dbReference type="RefSeq" id="WP_289236188.1">
    <property type="nucleotide sequence ID" value="NZ_CP117835.1"/>
</dbReference>
<gene>
    <name evidence="1" type="ORF">RYX45_02785</name>
</gene>
<organism evidence="1 2">
    <name type="scientific">Alkalihalophilus pseudofirmus</name>
    <name type="common">Bacillus pseudofirmus</name>
    <dbReference type="NCBI Taxonomy" id="79885"/>
    <lineage>
        <taxon>Bacteria</taxon>
        <taxon>Bacillati</taxon>
        <taxon>Bacillota</taxon>
        <taxon>Bacilli</taxon>
        <taxon>Bacillales</taxon>
        <taxon>Bacillaceae</taxon>
        <taxon>Alkalihalophilus</taxon>
    </lineage>
</organism>
<dbReference type="Proteomes" id="UP001285636">
    <property type="component" value="Unassembled WGS sequence"/>
</dbReference>